<dbReference type="InterPro" id="IPR009100">
    <property type="entry name" value="AcylCoA_DH/oxidase_NM_dom_sf"/>
</dbReference>
<comment type="cofactor">
    <cofactor evidence="1 5">
        <name>FAD</name>
        <dbReference type="ChEBI" id="CHEBI:57692"/>
    </cofactor>
</comment>
<dbReference type="InterPro" id="IPR036250">
    <property type="entry name" value="AcylCo_DH-like_C"/>
</dbReference>
<dbReference type="RefSeq" id="WP_395117520.1">
    <property type="nucleotide sequence ID" value="NZ_JBIMSO010000070.1"/>
</dbReference>
<dbReference type="SUPFAM" id="SSF47203">
    <property type="entry name" value="Acyl-CoA dehydrogenase C-terminal domain-like"/>
    <property type="match status" value="1"/>
</dbReference>
<feature type="domain" description="Acyl-CoA dehydrogenase/oxidase C-terminal" evidence="6">
    <location>
        <begin position="285"/>
        <end position="440"/>
    </location>
</feature>
<dbReference type="EMBL" id="JBIMSO010000070">
    <property type="protein sequence ID" value="MFH5211226.1"/>
    <property type="molecule type" value="Genomic_DNA"/>
</dbReference>
<dbReference type="Gene3D" id="1.20.140.10">
    <property type="entry name" value="Butyryl-CoA Dehydrogenase, subunit A, domain 3"/>
    <property type="match status" value="1"/>
</dbReference>
<proteinExistence type="inferred from homology"/>
<evidence type="ECO:0000259" key="6">
    <source>
        <dbReference type="Pfam" id="PF00441"/>
    </source>
</evidence>
<dbReference type="InterPro" id="IPR006091">
    <property type="entry name" value="Acyl-CoA_Oxase/DH_mid-dom"/>
</dbReference>
<dbReference type="InterPro" id="IPR009075">
    <property type="entry name" value="AcylCo_DH/oxidase_C"/>
</dbReference>
<keyword evidence="4 5" id="KW-0274">FAD</keyword>
<evidence type="ECO:0000259" key="7">
    <source>
        <dbReference type="Pfam" id="PF02770"/>
    </source>
</evidence>
<accession>A0ABW7JT84</accession>
<dbReference type="Pfam" id="PF00441">
    <property type="entry name" value="Acyl-CoA_dh_1"/>
    <property type="match status" value="1"/>
</dbReference>
<feature type="domain" description="Adaptive response protein AidB N-terminal" evidence="8">
    <location>
        <begin position="13"/>
        <end position="167"/>
    </location>
</feature>
<reference evidence="9 10" key="1">
    <citation type="submission" date="2024-10" db="EMBL/GenBank/DDBJ databases">
        <authorList>
            <person name="Riesco R."/>
        </authorList>
    </citation>
    <scope>NUCLEOTIDE SEQUENCE [LARGE SCALE GENOMIC DNA]</scope>
    <source>
        <strain evidence="9 10">NCIMB 15449</strain>
    </source>
</reference>
<evidence type="ECO:0000256" key="1">
    <source>
        <dbReference type="ARBA" id="ARBA00001974"/>
    </source>
</evidence>
<dbReference type="PANTHER" id="PTHR42707">
    <property type="entry name" value="ACYL-COA DEHYDROGENASE"/>
    <property type="match status" value="1"/>
</dbReference>
<sequence>MKTASKATHEVFNQVPQLIDFDAADYPPLLEAFAREGAQNAVEELHKVGRLAGSAEAIAWGDLAEAHPPVLHTHDRYGHRIDEVAYDPAYHRLMTTAVELGLHGAPWADPDPNAHLIRAGKMAVWGQTDAGHGCPISMTYAVVPALRHNSDLASQYEPLLTSRTYDPKLRAPLSKSGLIAGMSMTEKQGGSDVRAGTTQAVPQSDGSYLITGHKWFTSAPMSDVFLVLAQAPGGLSCFFLPRILPDGTRNAMYLQRLKDKLGNHSNASSEVEYDEAVAWLVGEEGRGVPTIVEMVNMTRLDCTIASATSMRVGTAQAAHHATHRSAFGANLVDQPLMRNVLADLAVEAEASTTVAMWLAALTDRAESGDKDAAALRRISLAVSKYYVCKRGPIHAAEALECLGGNGYVEESRMPRLYREAPLMSVWEGSGNVAALDTLRAMAKQPESLQVFLDELDSTAGVDARLDAAVAGLKQSFSDFDTIQYRARRVVGEMALALQGSLLVRFGHPAVADAFCATRLGADWGSVFGTLPTGIDVASIIERATPKVGS</sequence>
<dbReference type="InterPro" id="IPR052904">
    <property type="entry name" value="Acyl-CoA_dehydrogenase-like"/>
</dbReference>
<dbReference type="PROSITE" id="PS00073">
    <property type="entry name" value="ACYL_COA_DH_2"/>
    <property type="match status" value="1"/>
</dbReference>
<dbReference type="Gene3D" id="2.40.110.20">
    <property type="match status" value="1"/>
</dbReference>
<evidence type="ECO:0000259" key="8">
    <source>
        <dbReference type="Pfam" id="PF18158"/>
    </source>
</evidence>
<comment type="similarity">
    <text evidence="2 5">Belongs to the acyl-CoA dehydrogenase family.</text>
</comment>
<dbReference type="InterPro" id="IPR006089">
    <property type="entry name" value="Acyl-CoA_DH_CS"/>
</dbReference>
<dbReference type="Gene3D" id="6.10.250.600">
    <property type="match status" value="1"/>
</dbReference>
<protein>
    <submittedName>
        <fullName evidence="9">Acyl-CoA dehydrogenase family protein</fullName>
    </submittedName>
</protein>
<keyword evidence="5" id="KW-0560">Oxidoreductase</keyword>
<gene>
    <name evidence="9" type="ORF">ACHIPZ_23900</name>
</gene>
<dbReference type="Proteomes" id="UP001609175">
    <property type="component" value="Unassembled WGS sequence"/>
</dbReference>
<evidence type="ECO:0000256" key="4">
    <source>
        <dbReference type="ARBA" id="ARBA00022827"/>
    </source>
</evidence>
<dbReference type="Pfam" id="PF18158">
    <property type="entry name" value="AidB_N"/>
    <property type="match status" value="1"/>
</dbReference>
<evidence type="ECO:0000313" key="10">
    <source>
        <dbReference type="Proteomes" id="UP001609175"/>
    </source>
</evidence>
<comment type="caution">
    <text evidence="9">The sequence shown here is derived from an EMBL/GenBank/DDBJ whole genome shotgun (WGS) entry which is preliminary data.</text>
</comment>
<dbReference type="PANTHER" id="PTHR42707:SF3">
    <property type="entry name" value="ACYL-COA DEHYDROGENASE AIDB-RELATED"/>
    <property type="match status" value="1"/>
</dbReference>
<name>A0ABW7JT84_9NOCA</name>
<dbReference type="SUPFAM" id="SSF56645">
    <property type="entry name" value="Acyl-CoA dehydrogenase NM domain-like"/>
    <property type="match status" value="1"/>
</dbReference>
<keyword evidence="3 5" id="KW-0285">Flavoprotein</keyword>
<dbReference type="Pfam" id="PF02770">
    <property type="entry name" value="Acyl-CoA_dh_M"/>
    <property type="match status" value="1"/>
</dbReference>
<evidence type="ECO:0000313" key="9">
    <source>
        <dbReference type="EMBL" id="MFH5211226.1"/>
    </source>
</evidence>
<dbReference type="InterPro" id="IPR041504">
    <property type="entry name" value="AidB_N"/>
</dbReference>
<evidence type="ECO:0000256" key="3">
    <source>
        <dbReference type="ARBA" id="ARBA00022630"/>
    </source>
</evidence>
<evidence type="ECO:0000256" key="2">
    <source>
        <dbReference type="ARBA" id="ARBA00009347"/>
    </source>
</evidence>
<feature type="domain" description="Acyl-CoA oxidase/dehydrogenase middle" evidence="7">
    <location>
        <begin position="182"/>
        <end position="275"/>
    </location>
</feature>
<evidence type="ECO:0000256" key="5">
    <source>
        <dbReference type="RuleBase" id="RU362125"/>
    </source>
</evidence>
<organism evidence="9 10">
    <name type="scientific">Antrihabitans spumae</name>
    <dbReference type="NCBI Taxonomy" id="3373370"/>
    <lineage>
        <taxon>Bacteria</taxon>
        <taxon>Bacillati</taxon>
        <taxon>Actinomycetota</taxon>
        <taxon>Actinomycetes</taxon>
        <taxon>Mycobacteriales</taxon>
        <taxon>Nocardiaceae</taxon>
        <taxon>Antrihabitans</taxon>
    </lineage>
</organism>